<organism evidence="3 4">
    <name type="scientific">Caproiciproducens galactitolivorans</name>
    <dbReference type="NCBI Taxonomy" id="642589"/>
    <lineage>
        <taxon>Bacteria</taxon>
        <taxon>Bacillati</taxon>
        <taxon>Bacillota</taxon>
        <taxon>Clostridia</taxon>
        <taxon>Eubacteriales</taxon>
        <taxon>Acutalibacteraceae</taxon>
        <taxon>Caproiciproducens</taxon>
    </lineage>
</organism>
<evidence type="ECO:0000256" key="1">
    <source>
        <dbReference type="SAM" id="Coils"/>
    </source>
</evidence>
<dbReference type="EMBL" id="SRMQ01000013">
    <property type="protein sequence ID" value="TGJ75624.1"/>
    <property type="molecule type" value="Genomic_DNA"/>
</dbReference>
<evidence type="ECO:0000313" key="4">
    <source>
        <dbReference type="Proteomes" id="UP000297714"/>
    </source>
</evidence>
<feature type="region of interest" description="Disordered" evidence="2">
    <location>
        <begin position="13"/>
        <end position="43"/>
    </location>
</feature>
<evidence type="ECO:0000313" key="3">
    <source>
        <dbReference type="EMBL" id="TGJ75624.1"/>
    </source>
</evidence>
<feature type="compositionally biased region" description="Basic and acidic residues" evidence="2">
    <location>
        <begin position="70"/>
        <end position="107"/>
    </location>
</feature>
<reference evidence="3 4" key="1">
    <citation type="submission" date="2019-04" db="EMBL/GenBank/DDBJ databases">
        <authorList>
            <person name="Poehlein A."/>
            <person name="Bengelsdorf F.R."/>
            <person name="Duerre P."/>
            <person name="Daniel R."/>
        </authorList>
    </citation>
    <scope>NUCLEOTIDE SEQUENCE [LARGE SCALE GENOMIC DNA]</scope>
    <source>
        <strain evidence="3 4">BS-1</strain>
    </source>
</reference>
<feature type="coiled-coil region" evidence="1">
    <location>
        <begin position="128"/>
        <end position="158"/>
    </location>
</feature>
<keyword evidence="4" id="KW-1185">Reference proteome</keyword>
<proteinExistence type="predicted"/>
<name>A0A4Z0XWB0_9FIRM</name>
<dbReference type="AlphaFoldDB" id="A0A4Z0XWB0"/>
<dbReference type="RefSeq" id="WP_135660772.1">
    <property type="nucleotide sequence ID" value="NZ_JAJUFJ010000013.1"/>
</dbReference>
<sequence length="189" mass="21131">MLQAINTDFEMSLRTAPLSSSSVRKTPETEIQKKAQGSQNIRADSVEISEQARAAIQRAGTVASTGEKAAAGHDSKRRESQAPSGRAEKLLEAQKKQQTEEKPKSKHYADLSLYTEAELKKLVSDGIITEFQQRAELAKRAARKQEVKESEAKKLQKKSTYQQAIYSYKAQQRRKISYAAIGKYLNRVA</sequence>
<gene>
    <name evidence="3" type="ORF">CAGA_22290</name>
</gene>
<protein>
    <submittedName>
        <fullName evidence="3">Uncharacterized protein</fullName>
    </submittedName>
</protein>
<dbReference type="Proteomes" id="UP000297714">
    <property type="component" value="Unassembled WGS sequence"/>
</dbReference>
<keyword evidence="1" id="KW-0175">Coiled coil</keyword>
<evidence type="ECO:0000256" key="2">
    <source>
        <dbReference type="SAM" id="MobiDB-lite"/>
    </source>
</evidence>
<comment type="caution">
    <text evidence="3">The sequence shown here is derived from an EMBL/GenBank/DDBJ whole genome shotgun (WGS) entry which is preliminary data.</text>
</comment>
<feature type="region of interest" description="Disordered" evidence="2">
    <location>
        <begin position="57"/>
        <end position="107"/>
    </location>
</feature>
<accession>A0A4Z0XWB0</accession>